<name>A0A1I3JSV5_9EURY</name>
<evidence type="ECO:0000313" key="2">
    <source>
        <dbReference type="EMBL" id="SFI63341.1"/>
    </source>
</evidence>
<feature type="region of interest" description="Disordered" evidence="1">
    <location>
        <begin position="354"/>
        <end position="390"/>
    </location>
</feature>
<feature type="compositionally biased region" description="Basic and acidic residues" evidence="1">
    <location>
        <begin position="374"/>
        <end position="390"/>
    </location>
</feature>
<protein>
    <submittedName>
        <fullName evidence="2">Uncharacterized protein</fullName>
    </submittedName>
</protein>
<dbReference type="EMBL" id="FORO01000002">
    <property type="protein sequence ID" value="SFI63341.1"/>
    <property type="molecule type" value="Genomic_DNA"/>
</dbReference>
<reference evidence="2 3" key="1">
    <citation type="submission" date="2016-10" db="EMBL/GenBank/DDBJ databases">
        <authorList>
            <person name="de Groot N.N."/>
        </authorList>
    </citation>
    <scope>NUCLEOTIDE SEQUENCE [LARGE SCALE GENOMIC DNA]</scope>
    <source>
        <strain evidence="2 3">SP2</strain>
    </source>
</reference>
<feature type="compositionally biased region" description="Basic and acidic residues" evidence="1">
    <location>
        <begin position="1099"/>
        <end position="1108"/>
    </location>
</feature>
<dbReference type="GeneID" id="14209002"/>
<accession>A0A1I3JSV5</accession>
<feature type="compositionally biased region" description="Basic and acidic residues" evidence="1">
    <location>
        <begin position="56"/>
        <end position="68"/>
    </location>
</feature>
<gene>
    <name evidence="2" type="ORF">SAMN05443661_102242</name>
</gene>
<dbReference type="AlphaFoldDB" id="A0A1I3JSV5"/>
<dbReference type="RefSeq" id="WP_005577940.1">
    <property type="nucleotide sequence ID" value="NZ_FORO01000002.1"/>
</dbReference>
<dbReference type="OrthoDB" id="242746at2157"/>
<organism evidence="2 3">
    <name type="scientific">Natronobacterium gregoryi</name>
    <dbReference type="NCBI Taxonomy" id="44930"/>
    <lineage>
        <taxon>Archaea</taxon>
        <taxon>Methanobacteriati</taxon>
        <taxon>Methanobacteriota</taxon>
        <taxon>Stenosarchaea group</taxon>
        <taxon>Halobacteria</taxon>
        <taxon>Halobacteriales</taxon>
        <taxon>Natrialbaceae</taxon>
        <taxon>Natronobacterium</taxon>
    </lineage>
</organism>
<feature type="region of interest" description="Disordered" evidence="1">
    <location>
        <begin position="1099"/>
        <end position="1191"/>
    </location>
</feature>
<feature type="region of interest" description="Disordered" evidence="1">
    <location>
        <begin position="48"/>
        <end position="74"/>
    </location>
</feature>
<feature type="region of interest" description="Disordered" evidence="1">
    <location>
        <begin position="309"/>
        <end position="333"/>
    </location>
</feature>
<sequence length="1191" mass="132949">MVGVTDEVLDRLERAHENHPNASAKRLLWLADADPTYLEAAEAIVAGDDPAASSESKQDTSTKTGDRVRRSRSRSRTYLEPRFSRWSDADFASPDSGIWPDELLEERNWMGRGGKTGKQPFAPWGDEDAPAECSKEGHTTADKCGCDARWKWGYRDHYVTGQELEMFLEDPKFRRQIDGRVFIQHEDDPYAFVDGDDVVCPETGDVHPAFVAILEHLGLTYADVSTSGSGVHAYYRGELPIDKGQVAFDIDTEPWGANDDVPAIEIYANKHVNVTTGKHVPGTPVEVNEWDEDTLEIILEANGYLDEPEEIEHDTDRERPDLEDYEPTASTCDETTDDIRDVLVAVDQLQPRDLPLSSRQSGTDSTGWETWDPSYRRSESGESVHRPPSESVFYDHREGESFGVLGLFAAEQGIISNPWDRLAGADWWAAVEAARDAGAPIPEYESSDEDAYRGDNDGRAVSALPIGQLDALEPAERRRFAKKRGLEWPSTDDARDDLFETIAEVIRNEDDRIVDAPTSLGKSYTIASTRWAAREDITGDRPVVHLLETREARDEAVDVAEAHGGQYHVLLGRHEACPVCAGDHDDDITLDGEPASEWLDRQCEGKGMPFSAAHRYLEDNNDQGVELPCGGDRCTAITQWETFREGPDGELEYWPLVIATHNFAYAPGLRSHNNIVVDEEPSYQQDDLTTDRIRAAVGAYLREIDAPVQTWEAFVQLSLHDDYQGDAARERDALEDVLYEDPDRDWYFENPDAHTLAPALARAIFRAEERANGRRFGKTGHEPPRLEASVRDEDDWNREWVSVVLDESNDIRSVRVVPDFGSARSLVGLDAHPAVPLWQANTVPWIKTTDVLEPEERQLWRRYERGLRVVQVGDATRPLSGDKALEWLNEDKLQALLEHLVDEYGTQFRTAITTGQVEDRLEELMEKAGVHRPELMHFGEEKSRNDFEHERVGLVNGCMDPGDDYVLDLLAELDLEAEVETAVDDEGEEYRARGRGFEGTDADTAQEILASVRENHIAQAAGRYARDPTDPDVTATVFVRTDAMPPGFADVQTPGVEWVFTDLQEAIVEELRSDTGAKTAREIADVVDCSKEHVRQTLDRLGDTDHGEPTVQVVPDQGPNGATLYSDSGVPNSGVVDIHESPTDSYEDSSRWTLAVRNPTTRDDGDLGPQAGSSDQPAEEWDWKAGPGPGD</sequence>
<evidence type="ECO:0000313" key="3">
    <source>
        <dbReference type="Proteomes" id="UP000182829"/>
    </source>
</evidence>
<proteinExistence type="predicted"/>
<evidence type="ECO:0000256" key="1">
    <source>
        <dbReference type="SAM" id="MobiDB-lite"/>
    </source>
</evidence>
<dbReference type="Proteomes" id="UP000182829">
    <property type="component" value="Unassembled WGS sequence"/>
</dbReference>
<feature type="compositionally biased region" description="Polar residues" evidence="1">
    <location>
        <begin position="357"/>
        <end position="368"/>
    </location>
</feature>
<dbReference type="OMA" id="MHFGEEK"/>